<dbReference type="GO" id="GO:0005886">
    <property type="term" value="C:plasma membrane"/>
    <property type="evidence" value="ECO:0007669"/>
    <property type="project" value="UniProtKB-SubCell"/>
</dbReference>
<dbReference type="SUPFAM" id="SSF161098">
    <property type="entry name" value="MetI-like"/>
    <property type="match status" value="1"/>
</dbReference>
<dbReference type="CDD" id="cd06261">
    <property type="entry name" value="TM_PBP2"/>
    <property type="match status" value="1"/>
</dbReference>
<accession>X1CAB5</accession>
<evidence type="ECO:0000256" key="2">
    <source>
        <dbReference type="ARBA" id="ARBA00022448"/>
    </source>
</evidence>
<feature type="transmembrane region" description="Helical" evidence="7">
    <location>
        <begin position="94"/>
        <end position="114"/>
    </location>
</feature>
<reference evidence="9" key="1">
    <citation type="journal article" date="2014" name="Front. Microbiol.">
        <title>High frequency of phylogenetically diverse reductive dehalogenase-homologous genes in deep subseafloor sedimentary metagenomes.</title>
        <authorList>
            <person name="Kawai M."/>
            <person name="Futagami T."/>
            <person name="Toyoda A."/>
            <person name="Takaki Y."/>
            <person name="Nishi S."/>
            <person name="Hori S."/>
            <person name="Arai W."/>
            <person name="Tsubouchi T."/>
            <person name="Morono Y."/>
            <person name="Uchiyama I."/>
            <person name="Ito T."/>
            <person name="Fujiyama A."/>
            <person name="Inagaki F."/>
            <person name="Takami H."/>
        </authorList>
    </citation>
    <scope>NUCLEOTIDE SEQUENCE</scope>
    <source>
        <strain evidence="9">Expedition CK06-06</strain>
    </source>
</reference>
<gene>
    <name evidence="9" type="ORF">S01H4_42198</name>
</gene>
<evidence type="ECO:0000256" key="5">
    <source>
        <dbReference type="ARBA" id="ARBA00022989"/>
    </source>
</evidence>
<evidence type="ECO:0000256" key="6">
    <source>
        <dbReference type="ARBA" id="ARBA00023136"/>
    </source>
</evidence>
<evidence type="ECO:0000256" key="4">
    <source>
        <dbReference type="ARBA" id="ARBA00022692"/>
    </source>
</evidence>
<feature type="transmembrane region" description="Helical" evidence="7">
    <location>
        <begin position="45"/>
        <end position="65"/>
    </location>
</feature>
<dbReference type="PANTHER" id="PTHR30193">
    <property type="entry name" value="ABC TRANSPORTER PERMEASE PROTEIN"/>
    <property type="match status" value="1"/>
</dbReference>
<protein>
    <recommendedName>
        <fullName evidence="8">ABC transmembrane type-1 domain-containing protein</fullName>
    </recommendedName>
</protein>
<dbReference type="GO" id="GO:0055085">
    <property type="term" value="P:transmembrane transport"/>
    <property type="evidence" value="ECO:0007669"/>
    <property type="project" value="InterPro"/>
</dbReference>
<evidence type="ECO:0000259" key="8">
    <source>
        <dbReference type="PROSITE" id="PS50928"/>
    </source>
</evidence>
<evidence type="ECO:0000313" key="9">
    <source>
        <dbReference type="EMBL" id="GAH04392.1"/>
    </source>
</evidence>
<evidence type="ECO:0000256" key="3">
    <source>
        <dbReference type="ARBA" id="ARBA00022475"/>
    </source>
</evidence>
<sequence>MPLVAIGMVWRWIFNDTYGILNYLLSAVGIDGPAWLASTQWVKPAIILVNLFLIGQQMIIFLAGLQNMPEILYDAAKVDGANWMQKLKHITLPLLSPVILFNAVILAIVSLQVFTLPYTLSWVATSAGQGQGGPAYSSTFYVMYLYTRAFENLQLGRASAMAWVFFIITVCFTYLLLN</sequence>
<proteinExistence type="predicted"/>
<dbReference type="InterPro" id="IPR051393">
    <property type="entry name" value="ABC_transporter_permease"/>
</dbReference>
<keyword evidence="3" id="KW-1003">Cell membrane</keyword>
<name>X1CAB5_9ZZZZ</name>
<dbReference type="InterPro" id="IPR035906">
    <property type="entry name" value="MetI-like_sf"/>
</dbReference>
<feature type="transmembrane region" description="Helical" evidence="7">
    <location>
        <begin position="160"/>
        <end position="177"/>
    </location>
</feature>
<dbReference type="AlphaFoldDB" id="X1CAB5"/>
<keyword evidence="4 7" id="KW-0812">Transmembrane</keyword>
<comment type="subcellular location">
    <subcellularLocation>
        <location evidence="1">Cell membrane</location>
        <topology evidence="1">Multi-pass membrane protein</topology>
    </subcellularLocation>
</comment>
<evidence type="ECO:0000256" key="1">
    <source>
        <dbReference type="ARBA" id="ARBA00004651"/>
    </source>
</evidence>
<evidence type="ECO:0000256" key="7">
    <source>
        <dbReference type="SAM" id="Phobius"/>
    </source>
</evidence>
<dbReference type="Gene3D" id="1.10.3720.10">
    <property type="entry name" value="MetI-like"/>
    <property type="match status" value="1"/>
</dbReference>
<comment type="caution">
    <text evidence="9">The sequence shown here is derived from an EMBL/GenBank/DDBJ whole genome shotgun (WGS) entry which is preliminary data.</text>
</comment>
<organism evidence="9">
    <name type="scientific">marine sediment metagenome</name>
    <dbReference type="NCBI Taxonomy" id="412755"/>
    <lineage>
        <taxon>unclassified sequences</taxon>
        <taxon>metagenomes</taxon>
        <taxon>ecological metagenomes</taxon>
    </lineage>
</organism>
<dbReference type="PANTHER" id="PTHR30193:SF37">
    <property type="entry name" value="INNER MEMBRANE ABC TRANSPORTER PERMEASE PROTEIN YCJO"/>
    <property type="match status" value="1"/>
</dbReference>
<feature type="domain" description="ABC transmembrane type-1" evidence="8">
    <location>
        <begin position="1"/>
        <end position="176"/>
    </location>
</feature>
<dbReference type="PROSITE" id="PS50928">
    <property type="entry name" value="ABC_TM1"/>
    <property type="match status" value="1"/>
</dbReference>
<dbReference type="Pfam" id="PF00528">
    <property type="entry name" value="BPD_transp_1"/>
    <property type="match status" value="1"/>
</dbReference>
<keyword evidence="6 7" id="KW-0472">Membrane</keyword>
<keyword evidence="5 7" id="KW-1133">Transmembrane helix</keyword>
<keyword evidence="2" id="KW-0813">Transport</keyword>
<dbReference type="InterPro" id="IPR000515">
    <property type="entry name" value="MetI-like"/>
</dbReference>
<dbReference type="EMBL" id="BART01023154">
    <property type="protein sequence ID" value="GAH04392.1"/>
    <property type="molecule type" value="Genomic_DNA"/>
</dbReference>